<feature type="domain" description="Transposable element P transposase-like RNase H" evidence="1">
    <location>
        <begin position="123"/>
        <end position="197"/>
    </location>
</feature>
<dbReference type="Pfam" id="PF21787">
    <property type="entry name" value="TNP-like_RNaseH_N"/>
    <property type="match status" value="1"/>
</dbReference>
<proteinExistence type="predicted"/>
<evidence type="ECO:0000313" key="3">
    <source>
        <dbReference type="Proteomes" id="UP001217089"/>
    </source>
</evidence>
<dbReference type="InterPro" id="IPR048365">
    <property type="entry name" value="TNP-like_RNaseH_N"/>
</dbReference>
<protein>
    <recommendedName>
        <fullName evidence="1">Transposable element P transposase-like RNase H domain-containing protein</fullName>
    </recommendedName>
</protein>
<keyword evidence="3" id="KW-1185">Reference proteome</keyword>
<accession>A0ABQ9E209</accession>
<dbReference type="Proteomes" id="UP001217089">
    <property type="component" value="Unassembled WGS sequence"/>
</dbReference>
<evidence type="ECO:0000259" key="1">
    <source>
        <dbReference type="Pfam" id="PF21787"/>
    </source>
</evidence>
<comment type="caution">
    <text evidence="2">The sequence shown here is derived from an EMBL/GenBank/DDBJ whole genome shotgun (WGS) entry which is preliminary data.</text>
</comment>
<sequence>MSSDNGHIHICETFCNFEGFRSIRATILCCLVASTLSATTIGHFTDYLINANRVINEITFFRDGKWSLNIMGKSGAEDISYEDTELFFKEQVSKCDSNTYITRRRSVTRVTPESIIMDQLKDKKQQRVLATHVLQFVFLGFTGFRFPFAHFPSTTASATDLYLLMWKSVNMLSMFGFKIQYISTDGAQTNRDLFKLLIPNFNSGCPSTCSFYNIYCKDNPKIFFIMDISHVVKKIRKKHFKEWKWISKRQDIISSISGFEELCHYKLKLSHSSIIPSRVKSDVQRTLHNGANTNLVTGDCRSLNSVILGETSASRKSNTGGEGASIYKVES</sequence>
<evidence type="ECO:0000313" key="2">
    <source>
        <dbReference type="EMBL" id="KAJ8299478.1"/>
    </source>
</evidence>
<reference evidence="2 3" key="1">
    <citation type="submission" date="2022-12" db="EMBL/GenBank/DDBJ databases">
        <title>Chromosome-level genome of Tegillarca granosa.</title>
        <authorList>
            <person name="Kim J."/>
        </authorList>
    </citation>
    <scope>NUCLEOTIDE SEQUENCE [LARGE SCALE GENOMIC DNA]</scope>
    <source>
        <strain evidence="2">Teg-2019</strain>
        <tissue evidence="2">Adductor muscle</tissue>
    </source>
</reference>
<organism evidence="2 3">
    <name type="scientific">Tegillarca granosa</name>
    <name type="common">Malaysian cockle</name>
    <name type="synonym">Anadara granosa</name>
    <dbReference type="NCBI Taxonomy" id="220873"/>
    <lineage>
        <taxon>Eukaryota</taxon>
        <taxon>Metazoa</taxon>
        <taxon>Spiralia</taxon>
        <taxon>Lophotrochozoa</taxon>
        <taxon>Mollusca</taxon>
        <taxon>Bivalvia</taxon>
        <taxon>Autobranchia</taxon>
        <taxon>Pteriomorphia</taxon>
        <taxon>Arcoida</taxon>
        <taxon>Arcoidea</taxon>
        <taxon>Arcidae</taxon>
        <taxon>Tegillarca</taxon>
    </lineage>
</organism>
<dbReference type="EMBL" id="JARBDR010000921">
    <property type="protein sequence ID" value="KAJ8299478.1"/>
    <property type="molecule type" value="Genomic_DNA"/>
</dbReference>
<gene>
    <name evidence="2" type="ORF">KUTeg_023538</name>
</gene>
<name>A0ABQ9E209_TEGGR</name>